<evidence type="ECO:0000256" key="7">
    <source>
        <dbReference type="ARBA" id="ARBA00022723"/>
    </source>
</evidence>
<comment type="subunit">
    <text evidence="5">Homotetramer.</text>
</comment>
<dbReference type="InterPro" id="IPR002195">
    <property type="entry name" value="Dihydroorotase_CS"/>
</dbReference>
<comment type="caution">
    <text evidence="11">The sequence shown here is derived from an EMBL/GenBank/DDBJ whole genome shotgun (WGS) entry which is preliminary data.</text>
</comment>
<dbReference type="FunFam" id="3.20.20.140:FF:000032">
    <property type="entry name" value="Allantoinase Dal1"/>
    <property type="match status" value="1"/>
</dbReference>
<dbReference type="PANTHER" id="PTHR43668:SF2">
    <property type="entry name" value="ALLANTOINASE"/>
    <property type="match status" value="1"/>
</dbReference>
<accession>A0A1Q3EMX7</accession>
<evidence type="ECO:0000256" key="1">
    <source>
        <dbReference type="ARBA" id="ARBA00001756"/>
    </source>
</evidence>
<organism evidence="11 12">
    <name type="scientific">Lentinula edodes</name>
    <name type="common">Shiitake mushroom</name>
    <name type="synonym">Lentinus edodes</name>
    <dbReference type="NCBI Taxonomy" id="5353"/>
    <lineage>
        <taxon>Eukaryota</taxon>
        <taxon>Fungi</taxon>
        <taxon>Dikarya</taxon>
        <taxon>Basidiomycota</taxon>
        <taxon>Agaricomycotina</taxon>
        <taxon>Agaricomycetes</taxon>
        <taxon>Agaricomycetidae</taxon>
        <taxon>Agaricales</taxon>
        <taxon>Marasmiineae</taxon>
        <taxon>Omphalotaceae</taxon>
        <taxon>Lentinula</taxon>
    </lineage>
</organism>
<dbReference type="SUPFAM" id="SSF51338">
    <property type="entry name" value="Composite domain of metallo-dependent hydrolases"/>
    <property type="match status" value="1"/>
</dbReference>
<dbReference type="InterPro" id="IPR017593">
    <property type="entry name" value="Allantoinase"/>
</dbReference>
<evidence type="ECO:0000256" key="9">
    <source>
        <dbReference type="ARBA" id="ARBA00022833"/>
    </source>
</evidence>
<dbReference type="Proteomes" id="UP000188533">
    <property type="component" value="Unassembled WGS sequence"/>
</dbReference>
<dbReference type="GO" id="GO:0005737">
    <property type="term" value="C:cytoplasm"/>
    <property type="evidence" value="ECO:0007669"/>
    <property type="project" value="TreeGrafter"/>
</dbReference>
<dbReference type="InterPro" id="IPR006680">
    <property type="entry name" value="Amidohydro-rel"/>
</dbReference>
<name>A0A1Q3EMX7_LENED</name>
<proteinExistence type="inferred from homology"/>
<dbReference type="AlphaFoldDB" id="A0A1Q3EMX7"/>
<dbReference type="STRING" id="5353.A0A1Q3EMX7"/>
<evidence type="ECO:0000313" key="12">
    <source>
        <dbReference type="Proteomes" id="UP000188533"/>
    </source>
</evidence>
<gene>
    <name evidence="11" type="ORF">LENED_010603</name>
</gene>
<dbReference type="GO" id="GO:0008270">
    <property type="term" value="F:zinc ion binding"/>
    <property type="evidence" value="ECO:0007669"/>
    <property type="project" value="InterPro"/>
</dbReference>
<keyword evidence="7" id="KW-0479">Metal-binding</keyword>
<dbReference type="GO" id="GO:0004038">
    <property type="term" value="F:allantoinase activity"/>
    <property type="evidence" value="ECO:0007669"/>
    <property type="project" value="UniProtKB-EC"/>
</dbReference>
<evidence type="ECO:0000259" key="10">
    <source>
        <dbReference type="Pfam" id="PF01979"/>
    </source>
</evidence>
<keyword evidence="12" id="KW-1185">Reference proteome</keyword>
<dbReference type="EC" id="3.5.2.5" evidence="6"/>
<dbReference type="InterPro" id="IPR050138">
    <property type="entry name" value="DHOase/Allantoinase_Hydrolase"/>
</dbReference>
<dbReference type="InterPro" id="IPR032466">
    <property type="entry name" value="Metal_Hydrolase"/>
</dbReference>
<dbReference type="NCBIfam" id="TIGR03178">
    <property type="entry name" value="allantoinase"/>
    <property type="match status" value="1"/>
</dbReference>
<evidence type="ECO:0000256" key="4">
    <source>
        <dbReference type="ARBA" id="ARBA00010368"/>
    </source>
</evidence>
<comment type="similarity">
    <text evidence="4">Belongs to the metallo-dependent hydrolases superfamily. Allantoinase family.</text>
</comment>
<evidence type="ECO:0000256" key="3">
    <source>
        <dbReference type="ARBA" id="ARBA00004968"/>
    </source>
</evidence>
<comment type="pathway">
    <text evidence="3">Nitrogen metabolism; (S)-allantoin degradation; allantoate from (S)-allantoin: step 1/1.</text>
</comment>
<dbReference type="Gene3D" id="3.20.20.140">
    <property type="entry name" value="Metal-dependent hydrolases"/>
    <property type="match status" value="1"/>
</dbReference>
<evidence type="ECO:0000313" key="11">
    <source>
        <dbReference type="EMBL" id="GAW08542.1"/>
    </source>
</evidence>
<comment type="cofactor">
    <cofactor evidence="2">
        <name>Zn(2+)</name>
        <dbReference type="ChEBI" id="CHEBI:29105"/>
    </cofactor>
</comment>
<keyword evidence="8" id="KW-0378">Hydrolase</keyword>
<comment type="catalytic activity">
    <reaction evidence="1">
        <text>(S)-allantoin + H2O = allantoate + H(+)</text>
        <dbReference type="Rhea" id="RHEA:17029"/>
        <dbReference type="ChEBI" id="CHEBI:15377"/>
        <dbReference type="ChEBI" id="CHEBI:15378"/>
        <dbReference type="ChEBI" id="CHEBI:15678"/>
        <dbReference type="ChEBI" id="CHEBI:17536"/>
        <dbReference type="EC" id="3.5.2.5"/>
    </reaction>
</comment>
<dbReference type="EMBL" id="BDGU01000662">
    <property type="protein sequence ID" value="GAW08542.1"/>
    <property type="molecule type" value="Genomic_DNA"/>
</dbReference>
<reference evidence="11 12" key="1">
    <citation type="submission" date="2016-08" db="EMBL/GenBank/DDBJ databases">
        <authorList>
            <consortium name="Lentinula edodes genome sequencing consortium"/>
            <person name="Sakamoto Y."/>
            <person name="Nakade K."/>
            <person name="Sato S."/>
            <person name="Yoshida Y."/>
            <person name="Miyazaki K."/>
            <person name="Natsume S."/>
            <person name="Konno N."/>
        </authorList>
    </citation>
    <scope>NUCLEOTIDE SEQUENCE [LARGE SCALE GENOMIC DNA]</scope>
    <source>
        <strain evidence="11 12">NBRC 111202</strain>
    </source>
</reference>
<evidence type="ECO:0000256" key="6">
    <source>
        <dbReference type="ARBA" id="ARBA00012863"/>
    </source>
</evidence>
<keyword evidence="9" id="KW-0862">Zinc</keyword>
<protein>
    <recommendedName>
        <fullName evidence="6">allantoinase</fullName>
        <ecNumber evidence="6">3.5.2.5</ecNumber>
    </recommendedName>
</protein>
<evidence type="ECO:0000256" key="8">
    <source>
        <dbReference type="ARBA" id="ARBA00022801"/>
    </source>
</evidence>
<dbReference type="InterPro" id="IPR011059">
    <property type="entry name" value="Metal-dep_hydrolase_composite"/>
</dbReference>
<reference evidence="11 12" key="2">
    <citation type="submission" date="2017-02" db="EMBL/GenBank/DDBJ databases">
        <title>A genome survey and senescence transcriptome analysis in Lentinula edodes.</title>
        <authorList>
            <person name="Sakamoto Y."/>
            <person name="Nakade K."/>
            <person name="Sato S."/>
            <person name="Yoshida Y."/>
            <person name="Miyazaki K."/>
            <person name="Natsume S."/>
            <person name="Konno N."/>
        </authorList>
    </citation>
    <scope>NUCLEOTIDE SEQUENCE [LARGE SCALE GENOMIC DNA]</scope>
    <source>
        <strain evidence="11 12">NBRC 111202</strain>
    </source>
</reference>
<evidence type="ECO:0000256" key="2">
    <source>
        <dbReference type="ARBA" id="ARBA00001947"/>
    </source>
</evidence>
<dbReference type="SUPFAM" id="SSF51556">
    <property type="entry name" value="Metallo-dependent hydrolases"/>
    <property type="match status" value="1"/>
</dbReference>
<dbReference type="UniPathway" id="UPA00395">
    <property type="reaction ID" value="UER00653"/>
</dbReference>
<dbReference type="GO" id="GO:0050897">
    <property type="term" value="F:cobalt ion binding"/>
    <property type="evidence" value="ECO:0007669"/>
    <property type="project" value="InterPro"/>
</dbReference>
<dbReference type="GO" id="GO:0000256">
    <property type="term" value="P:allantoin catabolic process"/>
    <property type="evidence" value="ECO:0007669"/>
    <property type="project" value="UniProtKB-UniPathway"/>
</dbReference>
<dbReference type="Pfam" id="PF01979">
    <property type="entry name" value="Amidohydro_1"/>
    <property type="match status" value="1"/>
</dbReference>
<sequence length="466" mass="50698">MLVYTRSRSMTIIICRGSQVLLPDSDSLQPATIIIEGDSGKIVEVHRRLLSDELLPSHVQLIDAGPNVILPGLVDAHVHLNEPGRTDWEGFYTGTKAAASGGVTTVVDMPLNSIPPTVSVGNLSVKRASAHGQCFTDVAFWGGVIPGNQSHLKALVEAGVKGFKCFLIESGVDEFPCVDEEDLNEAMSSLQNEPTTLLFHAELDNTPPSKNEESDPTSYSTFLHSRPDAFEINAISLITRLQTKYPNLPCHIVHLSSSKALPLIRDAKAAGLKLSVETCFHYLCLSAENIPRGQTIAKCCPPIREARNRELLWDALKDGTIDFVVSDHSPCTTELKKIDEGDVMGAWGGISTLGLGLSLLWTEGSQRGISLAQIIDWTSVKTAKHAGLSERKGKLQTGYDADLVIWDPDAEFAVTQESLNFKNKVSPYVGLKLRGRVEKTFIRGSIVYDRISGFDGLNPSGELLLI</sequence>
<dbReference type="GO" id="GO:0006145">
    <property type="term" value="P:purine nucleobase catabolic process"/>
    <property type="evidence" value="ECO:0007669"/>
    <property type="project" value="TreeGrafter"/>
</dbReference>
<dbReference type="PROSITE" id="PS00482">
    <property type="entry name" value="DIHYDROOROTASE_1"/>
    <property type="match status" value="1"/>
</dbReference>
<dbReference type="PANTHER" id="PTHR43668">
    <property type="entry name" value="ALLANTOINASE"/>
    <property type="match status" value="1"/>
</dbReference>
<evidence type="ECO:0000256" key="5">
    <source>
        <dbReference type="ARBA" id="ARBA00011881"/>
    </source>
</evidence>
<feature type="domain" description="Amidohydrolase-related" evidence="10">
    <location>
        <begin position="68"/>
        <end position="447"/>
    </location>
</feature>